<evidence type="ECO:0000313" key="2">
    <source>
        <dbReference type="Proteomes" id="UP000649799"/>
    </source>
</evidence>
<keyword evidence="1" id="KW-0808">Transferase</keyword>
<dbReference type="Proteomes" id="UP000649799">
    <property type="component" value="Unassembled WGS sequence"/>
</dbReference>
<dbReference type="EMBL" id="JAANYN010000003">
    <property type="protein sequence ID" value="NHE56768.1"/>
    <property type="molecule type" value="Genomic_DNA"/>
</dbReference>
<dbReference type="InterPro" id="IPR029063">
    <property type="entry name" value="SAM-dependent_MTases_sf"/>
</dbReference>
<keyword evidence="1" id="KW-0489">Methyltransferase</keyword>
<name>A0ABX0H799_9BACT</name>
<dbReference type="GO" id="GO:0008168">
    <property type="term" value="F:methyltransferase activity"/>
    <property type="evidence" value="ECO:0007669"/>
    <property type="project" value="UniProtKB-KW"/>
</dbReference>
<dbReference type="Gene3D" id="3.40.50.150">
    <property type="entry name" value="Vaccinia Virus protein VP39"/>
    <property type="match status" value="1"/>
</dbReference>
<proteinExistence type="predicted"/>
<dbReference type="Pfam" id="PF13578">
    <property type="entry name" value="Methyltransf_24"/>
    <property type="match status" value="1"/>
</dbReference>
<organism evidence="1 2">
    <name type="scientific">Cyclobacterium plantarum</name>
    <dbReference type="NCBI Taxonomy" id="2716263"/>
    <lineage>
        <taxon>Bacteria</taxon>
        <taxon>Pseudomonadati</taxon>
        <taxon>Bacteroidota</taxon>
        <taxon>Cytophagia</taxon>
        <taxon>Cytophagales</taxon>
        <taxon>Cyclobacteriaceae</taxon>
        <taxon>Cyclobacterium</taxon>
    </lineage>
</organism>
<dbReference type="SUPFAM" id="SSF53335">
    <property type="entry name" value="S-adenosyl-L-methionine-dependent methyltransferases"/>
    <property type="match status" value="1"/>
</dbReference>
<evidence type="ECO:0000313" key="1">
    <source>
        <dbReference type="EMBL" id="NHE56768.1"/>
    </source>
</evidence>
<reference evidence="1 2" key="1">
    <citation type="submission" date="2020-03" db="EMBL/GenBank/DDBJ databases">
        <title>Cyclobacterium plantarum sp. nov., a marine bacterium isolated from a coastal-marine wetland.</title>
        <authorList>
            <person name="Sanchez-Porro C."/>
            <person name="Ventosa A."/>
            <person name="Amoozegar M."/>
        </authorList>
    </citation>
    <scope>NUCLEOTIDE SEQUENCE [LARGE SCALE GENOMIC DNA]</scope>
    <source>
        <strain evidence="1 2">GBPx2</strain>
    </source>
</reference>
<comment type="caution">
    <text evidence="1">The sequence shown here is derived from an EMBL/GenBank/DDBJ whole genome shotgun (WGS) entry which is preliminary data.</text>
</comment>
<keyword evidence="2" id="KW-1185">Reference proteome</keyword>
<dbReference type="CDD" id="cd02440">
    <property type="entry name" value="AdoMet_MTases"/>
    <property type="match status" value="1"/>
</dbReference>
<dbReference type="PANTHER" id="PTHR43167">
    <property type="entry name" value="PUTATIVE (AFU_ORTHOLOGUE AFUA_6G01830)-RELATED"/>
    <property type="match status" value="1"/>
</dbReference>
<sequence length="192" mass="21619">MRNELIPKAPDTYQAILEATKDKGFKMPSDKLTGSLLRTLAASKPGGTFLEMGTGSGLASSWILEGMDGKATLTTFDHDETLLDIAREYLGKDRRLKIVQMDGGKWVNSNKGQKFDFIFADTWHGKYLLLEETLSMLQKGGIYIIDDMLPQPNWPEGHAKKAEELVKYLENRTDLWLSKLHWSSGIIIATKR</sequence>
<dbReference type="RefSeq" id="WP_166145352.1">
    <property type="nucleotide sequence ID" value="NZ_JAANYN010000003.1"/>
</dbReference>
<dbReference type="PANTHER" id="PTHR43167:SF1">
    <property type="entry name" value="PUTATIVE (AFU_ORTHOLOGUE AFUA_6G01830)-RELATED"/>
    <property type="match status" value="1"/>
</dbReference>
<dbReference type="GO" id="GO:0032259">
    <property type="term" value="P:methylation"/>
    <property type="evidence" value="ECO:0007669"/>
    <property type="project" value="UniProtKB-KW"/>
</dbReference>
<protein>
    <submittedName>
        <fullName evidence="1">Methyltransferase domain-containing protein</fullName>
    </submittedName>
</protein>
<gene>
    <name evidence="1" type="ORF">G9Q97_08070</name>
</gene>
<accession>A0ABX0H799</accession>